<organism evidence="5 6">
    <name type="scientific">Streptomyces fumanus</name>
    <dbReference type="NCBI Taxonomy" id="67302"/>
    <lineage>
        <taxon>Bacteria</taxon>
        <taxon>Bacillati</taxon>
        <taxon>Actinomycetota</taxon>
        <taxon>Actinomycetes</taxon>
        <taxon>Kitasatosporales</taxon>
        <taxon>Streptomycetaceae</taxon>
        <taxon>Streptomyces</taxon>
    </lineage>
</organism>
<dbReference type="InterPro" id="IPR050595">
    <property type="entry name" value="Bact_response_regulator"/>
</dbReference>
<evidence type="ECO:0000313" key="5">
    <source>
        <dbReference type="EMBL" id="GHF31384.1"/>
    </source>
</evidence>
<dbReference type="PANTHER" id="PTHR44591:SF3">
    <property type="entry name" value="RESPONSE REGULATORY DOMAIN-CONTAINING PROTEIN"/>
    <property type="match status" value="1"/>
</dbReference>
<dbReference type="Gene3D" id="3.40.50.2300">
    <property type="match status" value="1"/>
</dbReference>
<feature type="compositionally biased region" description="Pro residues" evidence="3">
    <location>
        <begin position="151"/>
        <end position="161"/>
    </location>
</feature>
<dbReference type="GO" id="GO:0000160">
    <property type="term" value="P:phosphorelay signal transduction system"/>
    <property type="evidence" value="ECO:0007669"/>
    <property type="project" value="InterPro"/>
</dbReference>
<feature type="modified residue" description="4-aspartylphosphate" evidence="2">
    <location>
        <position position="55"/>
    </location>
</feature>
<reference evidence="5" key="2">
    <citation type="submission" date="2020-09" db="EMBL/GenBank/DDBJ databases">
        <authorList>
            <person name="Sun Q."/>
            <person name="Ohkuma M."/>
        </authorList>
    </citation>
    <scope>NUCLEOTIDE SEQUENCE</scope>
    <source>
        <strain evidence="5">JCM 4477</strain>
    </source>
</reference>
<dbReference type="EMBL" id="BNBI01000020">
    <property type="protein sequence ID" value="GHF31384.1"/>
    <property type="molecule type" value="Genomic_DNA"/>
</dbReference>
<evidence type="ECO:0000256" key="1">
    <source>
        <dbReference type="ARBA" id="ARBA00022553"/>
    </source>
</evidence>
<evidence type="ECO:0000259" key="4">
    <source>
        <dbReference type="PROSITE" id="PS50110"/>
    </source>
</evidence>
<feature type="region of interest" description="Disordered" evidence="3">
    <location>
        <begin position="142"/>
        <end position="200"/>
    </location>
</feature>
<dbReference type="PANTHER" id="PTHR44591">
    <property type="entry name" value="STRESS RESPONSE REGULATOR PROTEIN 1"/>
    <property type="match status" value="1"/>
</dbReference>
<dbReference type="SMART" id="SM00448">
    <property type="entry name" value="REC"/>
    <property type="match status" value="1"/>
</dbReference>
<dbReference type="PROSITE" id="PS50110">
    <property type="entry name" value="RESPONSE_REGULATORY"/>
    <property type="match status" value="1"/>
</dbReference>
<protein>
    <recommendedName>
        <fullName evidence="4">Response regulatory domain-containing protein</fullName>
    </recommendedName>
</protein>
<dbReference type="Proteomes" id="UP000630718">
    <property type="component" value="Unassembled WGS sequence"/>
</dbReference>
<sequence length="200" mass="22050">MPPDAGILIVDDHEDTLYALESALTPLGYRLTRATSGDQALKQVLRGHVGLLLLDVRMPGVGGLDVVRYMRKVAQTQHIPVLLLTGYGIDHHLSTAAFQLGVADLIAKPVDPWILRTKVRYLYDTHQRRLALERELRDLRARAHAQDAPRPGLPHPDAPAPPERHGAQGGAHAPERAGERIAECAGKRPGEREQLHRGRT</sequence>
<gene>
    <name evidence="5" type="ORF">GCM10018772_66230</name>
</gene>
<accession>A0A919AY73</accession>
<feature type="domain" description="Response regulatory" evidence="4">
    <location>
        <begin position="6"/>
        <end position="123"/>
    </location>
</feature>
<feature type="compositionally biased region" description="Basic and acidic residues" evidence="3">
    <location>
        <begin position="173"/>
        <end position="200"/>
    </location>
</feature>
<keyword evidence="6" id="KW-1185">Reference proteome</keyword>
<dbReference type="Pfam" id="PF00072">
    <property type="entry name" value="Response_reg"/>
    <property type="match status" value="1"/>
</dbReference>
<name>A0A919AY73_9ACTN</name>
<evidence type="ECO:0000256" key="2">
    <source>
        <dbReference type="PROSITE-ProRule" id="PRU00169"/>
    </source>
</evidence>
<dbReference type="AlphaFoldDB" id="A0A919AY73"/>
<keyword evidence="1 2" id="KW-0597">Phosphoprotein</keyword>
<dbReference type="RefSeq" id="WP_190208171.1">
    <property type="nucleotide sequence ID" value="NZ_BNBI01000020.1"/>
</dbReference>
<evidence type="ECO:0000256" key="3">
    <source>
        <dbReference type="SAM" id="MobiDB-lite"/>
    </source>
</evidence>
<evidence type="ECO:0000313" key="6">
    <source>
        <dbReference type="Proteomes" id="UP000630718"/>
    </source>
</evidence>
<dbReference type="SUPFAM" id="SSF52172">
    <property type="entry name" value="CheY-like"/>
    <property type="match status" value="1"/>
</dbReference>
<reference evidence="5" key="1">
    <citation type="journal article" date="2014" name="Int. J. Syst. Evol. Microbiol.">
        <title>Complete genome sequence of Corynebacterium casei LMG S-19264T (=DSM 44701T), isolated from a smear-ripened cheese.</title>
        <authorList>
            <consortium name="US DOE Joint Genome Institute (JGI-PGF)"/>
            <person name="Walter F."/>
            <person name="Albersmeier A."/>
            <person name="Kalinowski J."/>
            <person name="Ruckert C."/>
        </authorList>
    </citation>
    <scope>NUCLEOTIDE SEQUENCE</scope>
    <source>
        <strain evidence="5">JCM 4477</strain>
    </source>
</reference>
<proteinExistence type="predicted"/>
<comment type="caution">
    <text evidence="5">The sequence shown here is derived from an EMBL/GenBank/DDBJ whole genome shotgun (WGS) entry which is preliminary data.</text>
</comment>
<dbReference type="InterPro" id="IPR001789">
    <property type="entry name" value="Sig_transdc_resp-reg_receiver"/>
</dbReference>
<dbReference type="InterPro" id="IPR011006">
    <property type="entry name" value="CheY-like_superfamily"/>
</dbReference>